<protein>
    <submittedName>
        <fullName evidence="2">Uncharacterized protein</fullName>
    </submittedName>
</protein>
<feature type="region of interest" description="Disordered" evidence="1">
    <location>
        <begin position="207"/>
        <end position="226"/>
    </location>
</feature>
<proteinExistence type="predicted"/>
<dbReference type="Proteomes" id="UP001396334">
    <property type="component" value="Unassembled WGS sequence"/>
</dbReference>
<sequence>MQDSSRRNHKLYKGNAPVDSSRSTREGAVMGVGKFDVLALLESEAEGVEKCVVQQSVVDGTNGGDGEVVGKVGVASLVEVIPSQVTLNPKDHVAVRALEREADNSCSHGVDRRSNPNVGIALPKGTQRVMSSPLHKRKPTFKYLAAWQSHSGFEGMLTDAWKKGVSIIGSYYQLQEINNKGFPSVAERNTDRAKDVRLGADFRGGGAVHTANSGAADSGSGKITVH</sequence>
<keyword evidence="3" id="KW-1185">Reference proteome</keyword>
<accession>A0ABR2Q677</accession>
<comment type="caution">
    <text evidence="2">The sequence shown here is derived from an EMBL/GenBank/DDBJ whole genome shotgun (WGS) entry which is preliminary data.</text>
</comment>
<gene>
    <name evidence="2" type="ORF">V6N11_076409</name>
</gene>
<name>A0ABR2Q677_9ROSI</name>
<evidence type="ECO:0000313" key="2">
    <source>
        <dbReference type="EMBL" id="KAK8996162.1"/>
    </source>
</evidence>
<evidence type="ECO:0000313" key="3">
    <source>
        <dbReference type="Proteomes" id="UP001396334"/>
    </source>
</evidence>
<feature type="region of interest" description="Disordered" evidence="1">
    <location>
        <begin position="1"/>
        <end position="25"/>
    </location>
</feature>
<dbReference type="EMBL" id="JBBPBN010000045">
    <property type="protein sequence ID" value="KAK8996162.1"/>
    <property type="molecule type" value="Genomic_DNA"/>
</dbReference>
<evidence type="ECO:0000256" key="1">
    <source>
        <dbReference type="SAM" id="MobiDB-lite"/>
    </source>
</evidence>
<reference evidence="2 3" key="1">
    <citation type="journal article" date="2024" name="G3 (Bethesda)">
        <title>Genome assembly of Hibiscus sabdariffa L. provides insights into metabolisms of medicinal natural products.</title>
        <authorList>
            <person name="Kim T."/>
        </authorList>
    </citation>
    <scope>NUCLEOTIDE SEQUENCE [LARGE SCALE GENOMIC DNA]</scope>
    <source>
        <strain evidence="2">TK-2024</strain>
        <tissue evidence="2">Old leaves</tissue>
    </source>
</reference>
<organism evidence="2 3">
    <name type="scientific">Hibiscus sabdariffa</name>
    <name type="common">roselle</name>
    <dbReference type="NCBI Taxonomy" id="183260"/>
    <lineage>
        <taxon>Eukaryota</taxon>
        <taxon>Viridiplantae</taxon>
        <taxon>Streptophyta</taxon>
        <taxon>Embryophyta</taxon>
        <taxon>Tracheophyta</taxon>
        <taxon>Spermatophyta</taxon>
        <taxon>Magnoliopsida</taxon>
        <taxon>eudicotyledons</taxon>
        <taxon>Gunneridae</taxon>
        <taxon>Pentapetalae</taxon>
        <taxon>rosids</taxon>
        <taxon>malvids</taxon>
        <taxon>Malvales</taxon>
        <taxon>Malvaceae</taxon>
        <taxon>Malvoideae</taxon>
        <taxon>Hibiscus</taxon>
    </lineage>
</organism>